<feature type="compositionally biased region" description="Low complexity" evidence="1">
    <location>
        <begin position="655"/>
        <end position="667"/>
    </location>
</feature>
<dbReference type="Gene3D" id="1.20.1260.20">
    <property type="entry name" value="PPE superfamily"/>
    <property type="match status" value="1"/>
</dbReference>
<feature type="compositionally biased region" description="Basic and acidic residues" evidence="1">
    <location>
        <begin position="1173"/>
        <end position="1194"/>
    </location>
</feature>
<feature type="compositionally biased region" description="Basic and acidic residues" evidence="1">
    <location>
        <begin position="785"/>
        <end position="831"/>
    </location>
</feature>
<comment type="caution">
    <text evidence="2">The sequence shown here is derived from an EMBL/GenBank/DDBJ whole genome shotgun (WGS) entry which is preliminary data.</text>
</comment>
<feature type="compositionally biased region" description="Low complexity" evidence="1">
    <location>
        <begin position="609"/>
        <end position="630"/>
    </location>
</feature>
<feature type="compositionally biased region" description="Gly residues" evidence="1">
    <location>
        <begin position="752"/>
        <end position="779"/>
    </location>
</feature>
<feature type="compositionally biased region" description="Low complexity" evidence="1">
    <location>
        <begin position="402"/>
        <end position="411"/>
    </location>
</feature>
<feature type="region of interest" description="Disordered" evidence="1">
    <location>
        <begin position="282"/>
        <end position="879"/>
    </location>
</feature>
<dbReference type="Proteomes" id="UP000256220">
    <property type="component" value="Unassembled WGS sequence"/>
</dbReference>
<feature type="compositionally biased region" description="Gly residues" evidence="1">
    <location>
        <begin position="369"/>
        <end position="385"/>
    </location>
</feature>
<feature type="compositionally biased region" description="Gly residues" evidence="1">
    <location>
        <begin position="285"/>
        <end position="345"/>
    </location>
</feature>
<feature type="compositionally biased region" description="Basic and acidic residues" evidence="1">
    <location>
        <begin position="840"/>
        <end position="873"/>
    </location>
</feature>
<feature type="compositionally biased region" description="Basic and acidic residues" evidence="1">
    <location>
        <begin position="962"/>
        <end position="976"/>
    </location>
</feature>
<feature type="region of interest" description="Disordered" evidence="1">
    <location>
        <begin position="1"/>
        <end position="22"/>
    </location>
</feature>
<reference evidence="2 3" key="1">
    <citation type="journal article" date="2014" name="Genome Announc.">
        <title>Draft Genome Sequence of Amycolatopsis lurida NRRL 2430, Producer of the Glycopeptide Family Antibiotic Ristocetin.</title>
        <authorList>
            <person name="Kwun M.J."/>
            <person name="Hong H.J."/>
        </authorList>
    </citation>
    <scope>NUCLEOTIDE SEQUENCE [LARGE SCALE GENOMIC DNA]</scope>
    <source>
        <strain evidence="2 3">NRRL 2430</strain>
    </source>
</reference>
<sequence length="1341" mass="137108">MPEGNPLVAKAPTDGDGPGPLTAGNSEYGYAAGIGVAESAMDAFNGISNGDWIGGGLGVLSLAGEMASAAIDPFGYLMSSVASFLMEHMQPLKDMLDAVAGDPPVIQSYSETWGNVAKKLEDTQVEFSNAVKNGTSGWTGDAADQYRKQAAEQAEAISGAATVAGGISTVVMIFGEIVAFVREFIRQLIADAVGKLIAWVMETVFSLGFGTPVVVAQAVTAIAKWAAKIADKLKELCDAMRRVSPLLGKLVDVFEKIIKIFGKIAGKVTGLDVINTKNIKPGGFVQRGGSGGGSGGTGGGGSGSGDGPDGDGSGSGDGPDGDGSGSGSGDGSGSGSNGDNSGGNSGDTDSGPNDGSGGNSGDTDSGPNDGSGGDTSGSGSNGGSSGDTPSNTTRGGDGGGSSPRSDGGSPNRTGDGPSTSDGNPAGGDGSPSTARSDTSTPHTRSDGGAPGDSATPNRASDGGSPTPNRADTGGSPAPHTRTDTGGSPSHTPDGGSPAPHTRTDAGGSPNHNPDGGSPAPHTRTDSGGSPSHTPDGGSPAPHTRTDTGSPSHTPDGGSPAPHTRADTGGSSSHAGDGGGSPRTHGGDGGGSPTPRSDPSPGHHGGNDGGSPTRPTDSGTTTSGTAPTAPRLGDAGPSHLPSQRGGPGGDASHGVPPQGQPMTGGMPPQGAPGGTPGGTPGSPGGRPQGGGWTGTPGSPRTPDTNAPRTPDTHTGPSRGPGQTGPGGRPNQPQPVARGNDFGPGAQPHTGAPGTHGPGNRPGGTGPGNTGPGGRGPGGHSGPPHSPDGHGPDGHGLRQDPNGHPDGTPHDRAPDGEPDRPLTPDEVNQRHSESTPAGSSYHRGDSDMGDLPHRVQPDPDGRYTVDVHVTPDGHARIGNRTYTPEEFADILRRNGDYDGRPIRLIGCDAGSNDFARRLSRELDTEVMAPSKPAWTDSNGRVFSSDYEIGPDGRPRPKIPPNGEWDVHSPDGTARRASDDGFTPDTSHADKQDVDADSAQSRGDGDDAGHPPYDDVPKPRTISRDSPEFNERFATWDRGADSDFSGPRDRVGGGHDPIDSPKVIEDVHPRTRNRQPDPEGVPQALRGEKPLAMNAEYKVEYKNGATSRFFTDDTGRVTHVETTLPTSKPFHNPDLRYPLQPNTQYRVPNFHDPSKHWTFEVGDNGKPSAMTGDPVFKGKHDDFRDDTSQGRSGKEGKAAYQDHPVYQDKYAHVEWAGGHFSAHEMGGPGEYVNMHPQMAASNSGHYKDGWIHDASWRAQEAELGKFADVPGQKIENYQVRMEGDSNGIPENVTMRWQEVVYAVDSRGELLPGPVEVSRVTRQRDFPNDPSKVNYGPDTHYGANS</sequence>
<feature type="region of interest" description="Disordered" evidence="1">
    <location>
        <begin position="1158"/>
        <end position="1196"/>
    </location>
</feature>
<evidence type="ECO:0000313" key="2">
    <source>
        <dbReference type="EMBL" id="KFU82686.1"/>
    </source>
</evidence>
<keyword evidence="3" id="KW-1185">Reference proteome</keyword>
<dbReference type="RefSeq" id="WP_241783233.1">
    <property type="nucleotide sequence ID" value="NZ_JFBM01000002.1"/>
</dbReference>
<gene>
    <name evidence="2" type="ORF">BB31_03040</name>
</gene>
<evidence type="ECO:0000256" key="1">
    <source>
        <dbReference type="SAM" id="MobiDB-lite"/>
    </source>
</evidence>
<feature type="compositionally biased region" description="Gly residues" evidence="1">
    <location>
        <begin position="670"/>
        <end position="693"/>
    </location>
</feature>
<protein>
    <recommendedName>
        <fullName evidence="4">PPE-repeat protein</fullName>
    </recommendedName>
</protein>
<feature type="compositionally biased region" description="Polar residues" evidence="1">
    <location>
        <begin position="430"/>
        <end position="442"/>
    </location>
</feature>
<name>A0A2P2G149_AMYLU</name>
<feature type="compositionally biased region" description="Gly residues" evidence="1">
    <location>
        <begin position="575"/>
        <end position="591"/>
    </location>
</feature>
<feature type="region of interest" description="Disordered" evidence="1">
    <location>
        <begin position="923"/>
        <end position="1088"/>
    </location>
</feature>
<proteinExistence type="predicted"/>
<feature type="compositionally biased region" description="Basic and acidic residues" evidence="1">
    <location>
        <begin position="1000"/>
        <end position="1074"/>
    </location>
</feature>
<accession>A0A2P2G149</accession>
<evidence type="ECO:0008006" key="4">
    <source>
        <dbReference type="Google" id="ProtNLM"/>
    </source>
</evidence>
<dbReference type="EMBL" id="JFBM01000002">
    <property type="protein sequence ID" value="KFU82686.1"/>
    <property type="molecule type" value="Genomic_DNA"/>
</dbReference>
<feature type="region of interest" description="Disordered" evidence="1">
    <location>
        <begin position="1316"/>
        <end position="1341"/>
    </location>
</feature>
<organism evidence="2 3">
    <name type="scientific">Amycolatopsis lurida NRRL 2430</name>
    <dbReference type="NCBI Taxonomy" id="1460371"/>
    <lineage>
        <taxon>Bacteria</taxon>
        <taxon>Bacillati</taxon>
        <taxon>Actinomycetota</taxon>
        <taxon>Actinomycetes</taxon>
        <taxon>Pseudonocardiales</taxon>
        <taxon>Pseudonocardiaceae</taxon>
        <taxon>Amycolatopsis</taxon>
    </lineage>
</organism>
<evidence type="ECO:0000313" key="3">
    <source>
        <dbReference type="Proteomes" id="UP000256220"/>
    </source>
</evidence>
<dbReference type="InterPro" id="IPR038332">
    <property type="entry name" value="PPE_sf"/>
</dbReference>
<feature type="compositionally biased region" description="Polar residues" evidence="1">
    <location>
        <begin position="454"/>
        <end position="469"/>
    </location>
</feature>